<evidence type="ECO:0000313" key="8">
    <source>
        <dbReference type="EMBL" id="KAI5968436.1"/>
    </source>
</evidence>
<keyword evidence="4" id="KW-0539">Nucleus</keyword>
<dbReference type="PANTHER" id="PTHR44040:SF1">
    <property type="entry name" value="RETINOBLASTOMA-BINDING PROTEIN 5"/>
    <property type="match status" value="1"/>
</dbReference>
<evidence type="ECO:0000256" key="2">
    <source>
        <dbReference type="ARBA" id="ARBA00022574"/>
    </source>
</evidence>
<dbReference type="PANTHER" id="PTHR44040">
    <property type="entry name" value="RETINOBLASTOMA-BINDING PROTEIN 5"/>
    <property type="match status" value="1"/>
</dbReference>
<dbReference type="Gene3D" id="2.130.10.10">
    <property type="entry name" value="YVTN repeat-like/Quinoprotein amine dehydrogenase"/>
    <property type="match status" value="2"/>
</dbReference>
<evidence type="ECO:0000256" key="1">
    <source>
        <dbReference type="ARBA" id="ARBA00004123"/>
    </source>
</evidence>
<dbReference type="InterPro" id="IPR001680">
    <property type="entry name" value="WD40_rpt"/>
</dbReference>
<feature type="coiled-coil region" evidence="6">
    <location>
        <begin position="392"/>
        <end position="419"/>
    </location>
</feature>
<evidence type="ECO:0000256" key="7">
    <source>
        <dbReference type="SAM" id="MobiDB-lite"/>
    </source>
</evidence>
<dbReference type="GO" id="GO:0048188">
    <property type="term" value="C:Set1C/COMPASS complex"/>
    <property type="evidence" value="ECO:0007669"/>
    <property type="project" value="InterPro"/>
</dbReference>
<dbReference type="Pfam" id="PF00400">
    <property type="entry name" value="WD40"/>
    <property type="match status" value="2"/>
</dbReference>
<proteinExistence type="predicted"/>
<dbReference type="PROSITE" id="PS00678">
    <property type="entry name" value="WD_REPEATS_1"/>
    <property type="match status" value="1"/>
</dbReference>
<evidence type="ECO:0000256" key="4">
    <source>
        <dbReference type="ARBA" id="ARBA00023242"/>
    </source>
</evidence>
<dbReference type="PROSITE" id="PS50294">
    <property type="entry name" value="WD_REPEATS_REGION"/>
    <property type="match status" value="1"/>
</dbReference>
<dbReference type="GeneID" id="76148190"/>
<feature type="compositionally biased region" description="Acidic residues" evidence="7">
    <location>
        <begin position="162"/>
        <end position="175"/>
    </location>
</feature>
<evidence type="ECO:0000256" key="6">
    <source>
        <dbReference type="SAM" id="Coils"/>
    </source>
</evidence>
<feature type="repeat" description="WD" evidence="5">
    <location>
        <begin position="65"/>
        <end position="99"/>
    </location>
</feature>
<evidence type="ECO:0000256" key="3">
    <source>
        <dbReference type="ARBA" id="ARBA00022737"/>
    </source>
</evidence>
<keyword evidence="9" id="KW-1185">Reference proteome</keyword>
<keyword evidence="6" id="KW-0175">Coiled coil</keyword>
<dbReference type="RefSeq" id="XP_051611315.1">
    <property type="nucleotide sequence ID" value="XM_051750491.1"/>
</dbReference>
<name>A0AAD5BJG7_9ASCO</name>
<sequence>MNLSLQDPFSVAKEFPENLTTSLNYGHSVAIQFNHNGDYLASGLSDGSIVIYEMMSSGIIAHITEDCHVRPITSITWSRCGRYLLTSSQDWYCKLWDLNLINSKDTSPVIRQVKFDGPIWSSNIHPENHFHFVASLFDDSPVFVNLENETPQVTKLRTDPLVESDEGEDGENSNDDEPRKKRKNNKQNDNHRTLVTTFTPEGSYVLTGTSKGWLNIFRTIDLKLIHSSKIANSNVKNIAISPNGRKLALNFSDRIIRQFNLPDVVNNEAEGGIDTVEWDFEVDHKYQDVVNRLQWNAISFNNNADFLIASTHGQSSHDLYLWETSMGSLIKILEGSNEELIDVKWNYNRCKIGSVGLDSGIIYIWSVQFPQKWSALAPDFVEVEENIDYVEKEDEFDILDETELNKKRLEEEVMEIDVTTKETTDARGFDITQESFIIPIDYEKELYR</sequence>
<protein>
    <submittedName>
        <fullName evidence="8">SWD1</fullName>
    </submittedName>
</protein>
<evidence type="ECO:0000313" key="9">
    <source>
        <dbReference type="Proteomes" id="UP001204833"/>
    </source>
</evidence>
<dbReference type="InterPro" id="IPR036322">
    <property type="entry name" value="WD40_repeat_dom_sf"/>
</dbReference>
<dbReference type="SMART" id="SM00320">
    <property type="entry name" value="WD40"/>
    <property type="match status" value="4"/>
</dbReference>
<gene>
    <name evidence="8" type="ORF">KGF57_000130</name>
</gene>
<keyword evidence="3" id="KW-0677">Repeat</keyword>
<evidence type="ECO:0000256" key="5">
    <source>
        <dbReference type="PROSITE-ProRule" id="PRU00221"/>
    </source>
</evidence>
<dbReference type="Proteomes" id="UP001204833">
    <property type="component" value="Unassembled WGS sequence"/>
</dbReference>
<dbReference type="InterPro" id="IPR015943">
    <property type="entry name" value="WD40/YVTN_repeat-like_dom_sf"/>
</dbReference>
<comment type="caution">
    <text evidence="8">The sequence shown here is derived from an EMBL/GenBank/DDBJ whole genome shotgun (WGS) entry which is preliminary data.</text>
</comment>
<dbReference type="InterPro" id="IPR037850">
    <property type="entry name" value="RBBP5/Swd1"/>
</dbReference>
<dbReference type="AlphaFoldDB" id="A0AAD5BJG7"/>
<dbReference type="SUPFAM" id="SSF50978">
    <property type="entry name" value="WD40 repeat-like"/>
    <property type="match status" value="1"/>
</dbReference>
<dbReference type="EMBL" id="JAIHNG010000013">
    <property type="protein sequence ID" value="KAI5968436.1"/>
    <property type="molecule type" value="Genomic_DNA"/>
</dbReference>
<organism evidence="8 9">
    <name type="scientific">Candida theae</name>
    <dbReference type="NCBI Taxonomy" id="1198502"/>
    <lineage>
        <taxon>Eukaryota</taxon>
        <taxon>Fungi</taxon>
        <taxon>Dikarya</taxon>
        <taxon>Ascomycota</taxon>
        <taxon>Saccharomycotina</taxon>
        <taxon>Pichiomycetes</taxon>
        <taxon>Debaryomycetaceae</taxon>
        <taxon>Candida/Lodderomyces clade</taxon>
        <taxon>Candida</taxon>
    </lineage>
</organism>
<dbReference type="InterPro" id="IPR019775">
    <property type="entry name" value="WD40_repeat_CS"/>
</dbReference>
<feature type="region of interest" description="Disordered" evidence="7">
    <location>
        <begin position="154"/>
        <end position="194"/>
    </location>
</feature>
<comment type="subcellular location">
    <subcellularLocation>
        <location evidence="1">Nucleus</location>
    </subcellularLocation>
</comment>
<dbReference type="PROSITE" id="PS50082">
    <property type="entry name" value="WD_REPEATS_2"/>
    <property type="match status" value="1"/>
</dbReference>
<reference evidence="8 9" key="1">
    <citation type="journal article" date="2022" name="DNA Res.">
        <title>Genome analysis of five recently described species of the CUG-Ser clade uncovers Candida theae as a new hybrid lineage with pathogenic potential in the Candida parapsilosis species complex.</title>
        <authorList>
            <person name="Mixao V."/>
            <person name="Del Olmo V."/>
            <person name="Hegedusova E."/>
            <person name="Saus E."/>
            <person name="Pryszcz L."/>
            <person name="Cillingova A."/>
            <person name="Nosek J."/>
            <person name="Gabaldon T."/>
        </authorList>
    </citation>
    <scope>NUCLEOTIDE SEQUENCE [LARGE SCALE GENOMIC DNA]</scope>
    <source>
        <strain evidence="8 9">CBS 12239</strain>
    </source>
</reference>
<keyword evidence="2 5" id="KW-0853">WD repeat</keyword>
<accession>A0AAD5BJG7</accession>